<evidence type="ECO:0000313" key="8">
    <source>
        <dbReference type="EMBL" id="SHJ44864.1"/>
    </source>
</evidence>
<dbReference type="AlphaFoldDB" id="A0A1M6JDY9"/>
<evidence type="ECO:0000256" key="4">
    <source>
        <dbReference type="ARBA" id="ARBA00023136"/>
    </source>
</evidence>
<keyword evidence="9" id="KW-1185">Reference proteome</keyword>
<evidence type="ECO:0000313" key="9">
    <source>
        <dbReference type="Proteomes" id="UP000184387"/>
    </source>
</evidence>
<evidence type="ECO:0000259" key="7">
    <source>
        <dbReference type="Pfam" id="PF04357"/>
    </source>
</evidence>
<dbReference type="PANTHER" id="PTHR36985:SF1">
    <property type="entry name" value="TRANSLOCATION AND ASSEMBLY MODULE SUBUNIT TAMB"/>
    <property type="match status" value="1"/>
</dbReference>
<keyword evidence="4 6" id="KW-0472">Membrane</keyword>
<dbReference type="RefSeq" id="WP_073135318.1">
    <property type="nucleotide sequence ID" value="NZ_FQZF01000014.1"/>
</dbReference>
<feature type="region of interest" description="Disordered" evidence="5">
    <location>
        <begin position="986"/>
        <end position="1018"/>
    </location>
</feature>
<dbReference type="Pfam" id="PF04357">
    <property type="entry name" value="TamB"/>
    <property type="match status" value="1"/>
</dbReference>
<name>A0A1M6JDY9_9PROT</name>
<feature type="transmembrane region" description="Helical" evidence="6">
    <location>
        <begin position="7"/>
        <end position="30"/>
    </location>
</feature>
<dbReference type="PANTHER" id="PTHR36985">
    <property type="entry name" value="TRANSLOCATION AND ASSEMBLY MODULE SUBUNIT TAMB"/>
    <property type="match status" value="1"/>
</dbReference>
<protein>
    <submittedName>
        <fullName evidence="8">Translocation and assembly module TamB</fullName>
    </submittedName>
</protein>
<evidence type="ECO:0000256" key="6">
    <source>
        <dbReference type="SAM" id="Phobius"/>
    </source>
</evidence>
<gene>
    <name evidence="8" type="ORF">SAMN02745194_02582</name>
</gene>
<evidence type="ECO:0000256" key="2">
    <source>
        <dbReference type="ARBA" id="ARBA00022692"/>
    </source>
</evidence>
<evidence type="ECO:0000256" key="3">
    <source>
        <dbReference type="ARBA" id="ARBA00022989"/>
    </source>
</evidence>
<comment type="subcellular location">
    <subcellularLocation>
        <location evidence="1">Membrane</location>
        <topology evidence="1">Single-pass membrane protein</topology>
    </subcellularLocation>
</comment>
<proteinExistence type="predicted"/>
<feature type="domain" description="Translocation and assembly module TamB C-terminal" evidence="7">
    <location>
        <begin position="894"/>
        <end position="1253"/>
    </location>
</feature>
<dbReference type="Proteomes" id="UP000184387">
    <property type="component" value="Unassembled WGS sequence"/>
</dbReference>
<dbReference type="EMBL" id="FQZF01000014">
    <property type="protein sequence ID" value="SHJ44864.1"/>
    <property type="molecule type" value="Genomic_DNA"/>
</dbReference>
<sequence length="1253" mass="129274">MRWVKRILLAILGIVVILPILLLAGGWVALNVRPGQDALARLAMGFVPGLQIENLHGGLPAAPRIGRVVLSDAEGPYLVLEDVALDLDLLRLASGELRVSNLAAARVAFSRLPVTDPNAPVAPSEPGPLIPQLPQLPVRVALERLSLPRIELGEAVAGFPATLSLEAGGRLGADGAFLGAKGRRLDAPGTLDLDLALAPGERVKIDLTYDEARGGLVAGLLGKPEQATRLRLALDGPASGAGFTLLADMGETARVEGRGFVSLPAGGGVGLEASGDANLGGFLPAPVAALRYDIRTSPGEGGATRIERVRVETGAAVVEARGTVGDALDLAFDARVNDAGTLAGLVPETVGWGGIEARGTVTGTNAAPELRVEATLRDPRLPEPAPGLLGPAPTILLRANQQRVHELAINGRAVTLRAEGAYGEVLDLTLQAGLQAQDIPNVPVRGQLQAQARVTGPASDPAVALTADSPALEAYGRRFEALRLEAALPRATVPAGSLNLNARLQGLPLAAEARAAQEGDRIRIETLRASLGPARLQAGGEVDIARFLARAELTLEAADLAPLTPVAGTPLGGGLRVTAKLMPTGPEGAQRQGIEAEVRANNLRAGGQVVNGTVLASGTDAALDVRGDLRALDGRAALRARLALDQPEKRIELSALDVQRQGLGIRLSAPATVVIAANGGISTLGISLQGRPGGALQVAGRWGPDNADLRANLSSLPLSLVNLFVPDPTLSGVLSGEVRLSGPVAKPGIEGELRGTGLRAGAPWARGLPAGTLQATARMRGETVETRAEFRVGPALRLDLEARVPSDFEGPINATLRGTTDLGVVAGPFLLGGANRVAGTVAIDARAGGTVASPQISGTARLSRGLFRNLEYGLALREIQGTVRGDMDRIVVESITARAGPGTLTARGQIQPFAEGQPIDLTVRGENLQPISSDLLRGAFDTDLRLSGSVGDGMRLAGMITTRTATIGIPEGLPGGVAEIGEVREVGRGAPSPPPGTAAARRTAGRQAPAAPPSDAPPMALDITFRAPGQVYLRGRGLDVEMGGDVRIGGTISEPQANGALRLRRGNLTVLDRRLNFERGVLTFQGDVASPEIDLLATSRVSATTINVTVTGTPRAPKIEFTSSPELPQDEVLARLIFNRSADRLSPFQIAQLARVLSGAVSGGQEDPVSGVLGRVSRTLGLDRLGIGTGANGTPGIEAGGYLGQGIYLNVDPGTSTGSPRVGVEIELTPRLKLESGAGADSQGLGLTYEYEY</sequence>
<dbReference type="InterPro" id="IPR007452">
    <property type="entry name" value="TamB_C"/>
</dbReference>
<dbReference type="OrthoDB" id="7784409at2"/>
<reference evidence="8 9" key="1">
    <citation type="submission" date="2016-11" db="EMBL/GenBank/DDBJ databases">
        <authorList>
            <person name="Jaros S."/>
            <person name="Januszkiewicz K."/>
            <person name="Wedrychowicz H."/>
        </authorList>
    </citation>
    <scope>NUCLEOTIDE SEQUENCE [LARGE SCALE GENOMIC DNA]</scope>
    <source>
        <strain evidence="8 9">DSM 14916</strain>
    </source>
</reference>
<keyword evidence="2 6" id="KW-0812">Transmembrane</keyword>
<evidence type="ECO:0000256" key="1">
    <source>
        <dbReference type="ARBA" id="ARBA00004167"/>
    </source>
</evidence>
<dbReference type="STRING" id="198092.SAMN02745194_02582"/>
<organism evidence="8 9">
    <name type="scientific">Muricoccus roseus</name>
    <dbReference type="NCBI Taxonomy" id="198092"/>
    <lineage>
        <taxon>Bacteria</taxon>
        <taxon>Pseudomonadati</taxon>
        <taxon>Pseudomonadota</taxon>
        <taxon>Alphaproteobacteria</taxon>
        <taxon>Acetobacterales</taxon>
        <taxon>Roseomonadaceae</taxon>
        <taxon>Muricoccus</taxon>
    </lineage>
</organism>
<dbReference type="GO" id="GO:0005886">
    <property type="term" value="C:plasma membrane"/>
    <property type="evidence" value="ECO:0007669"/>
    <property type="project" value="InterPro"/>
</dbReference>
<feature type="compositionally biased region" description="Low complexity" evidence="5">
    <location>
        <begin position="997"/>
        <end position="1009"/>
    </location>
</feature>
<evidence type="ECO:0000256" key="5">
    <source>
        <dbReference type="SAM" id="MobiDB-lite"/>
    </source>
</evidence>
<dbReference type="GO" id="GO:0009306">
    <property type="term" value="P:protein secretion"/>
    <property type="evidence" value="ECO:0007669"/>
    <property type="project" value="InterPro"/>
</dbReference>
<keyword evidence="3 6" id="KW-1133">Transmembrane helix</keyword>
<dbReference type="GO" id="GO:0097347">
    <property type="term" value="C:TAM protein secretion complex"/>
    <property type="evidence" value="ECO:0007669"/>
    <property type="project" value="TreeGrafter"/>
</dbReference>
<accession>A0A1M6JDY9</accession>